<dbReference type="EMBL" id="CP022163">
    <property type="protein sequence ID" value="ATB30636.1"/>
    <property type="molecule type" value="Genomic_DNA"/>
</dbReference>
<accession>A0A250II86</accession>
<dbReference type="Proteomes" id="UP000217289">
    <property type="component" value="Chromosome"/>
</dbReference>
<evidence type="ECO:0000256" key="2">
    <source>
        <dbReference type="SAM" id="SignalP"/>
    </source>
</evidence>
<dbReference type="KEGG" id="mbd:MEBOL_004097"/>
<sequence length="702" mass="75713">MVLLALAALVLGAGCATGPPLGSLASGMGIHAQSSAVRAPPRLTESAGSAGGFPSRATPPLVERVPEDSLACGGVAVPPDWPEVSSGDAEALLAPFLTCASPGDFVALQERVDMPRLVEALDEWRAVRLGALGPVREDAAHLLQRKRAAFLVDATERYGVFHAEVFALFVLHTAHDDEVRKVLELLARDKRLGQTLGLMPTVREELAARGLPLSAFPEREERAGDVLRGLGRAARDALATSQTVDGMRYSELSARWARLPPAYQEAAHEVERALALRHFAPGSVAVGSFDAVTFGVPLGFYYLVVGTGQGVSALSLGEYERATRELAPALLLGALYAGGKGLGALSEGRGRGLPEVRWRVVEEGVRRLEARLGAEGLRELAREIQASREAGRFVAVGGVDAALAMREARGDVRRAQAMMSKAKPEATGAPAVRRGVAVEHPGGLVALVDQEVGLTREVVEARLVAVESETPGPRLSTDVAVLEKQRPSLDAPPSGARDNPRWREYVDYYEGRLGELREGKASKGPLRWAAYDVMWRGFARGLEFERAMVKVLRADAELPRAERRFLGDFDKPRIETYVGVRKPGTGLRFADVLVIEEGELAGRPPRVETFSFKSRDLSGLGKDALAAQMMEDAREARRNYGEVLDIRRGSLQPLLREGSSVPVQRVRLIYEGGQLKPYRAGDLKAAVNESKKAVPGVEVLFQ</sequence>
<name>A0A250II86_9BACT</name>
<dbReference type="AlphaFoldDB" id="A0A250II86"/>
<evidence type="ECO:0000256" key="1">
    <source>
        <dbReference type="SAM" id="MobiDB-lite"/>
    </source>
</evidence>
<protein>
    <recommendedName>
        <fullName evidence="5">Lipoprotein</fullName>
    </recommendedName>
</protein>
<evidence type="ECO:0000313" key="4">
    <source>
        <dbReference type="Proteomes" id="UP000217289"/>
    </source>
</evidence>
<keyword evidence="4" id="KW-1185">Reference proteome</keyword>
<evidence type="ECO:0008006" key="5">
    <source>
        <dbReference type="Google" id="ProtNLM"/>
    </source>
</evidence>
<organism evidence="3 4">
    <name type="scientific">Melittangium boletus DSM 14713</name>
    <dbReference type="NCBI Taxonomy" id="1294270"/>
    <lineage>
        <taxon>Bacteria</taxon>
        <taxon>Pseudomonadati</taxon>
        <taxon>Myxococcota</taxon>
        <taxon>Myxococcia</taxon>
        <taxon>Myxococcales</taxon>
        <taxon>Cystobacterineae</taxon>
        <taxon>Archangiaceae</taxon>
        <taxon>Melittangium</taxon>
    </lineage>
</organism>
<reference evidence="3 4" key="1">
    <citation type="submission" date="2017-06" db="EMBL/GenBank/DDBJ databases">
        <authorList>
            <person name="Kim H.J."/>
            <person name="Triplett B.A."/>
        </authorList>
    </citation>
    <scope>NUCLEOTIDE SEQUENCE [LARGE SCALE GENOMIC DNA]</scope>
    <source>
        <strain evidence="3 4">DSM 14713</strain>
    </source>
</reference>
<feature type="region of interest" description="Disordered" evidence="1">
    <location>
        <begin position="36"/>
        <end position="58"/>
    </location>
</feature>
<feature type="chain" id="PRO_5012287010" description="Lipoprotein" evidence="2">
    <location>
        <begin position="19"/>
        <end position="702"/>
    </location>
</feature>
<evidence type="ECO:0000313" key="3">
    <source>
        <dbReference type="EMBL" id="ATB30636.1"/>
    </source>
</evidence>
<feature type="signal peptide" evidence="2">
    <location>
        <begin position="1"/>
        <end position="18"/>
    </location>
</feature>
<gene>
    <name evidence="3" type="ORF">MEBOL_004097</name>
</gene>
<keyword evidence="2" id="KW-0732">Signal</keyword>
<proteinExistence type="predicted"/>